<dbReference type="EMBL" id="JANPWB010000011">
    <property type="protein sequence ID" value="KAJ1131532.1"/>
    <property type="molecule type" value="Genomic_DNA"/>
</dbReference>
<evidence type="ECO:0000313" key="3">
    <source>
        <dbReference type="Proteomes" id="UP001066276"/>
    </source>
</evidence>
<feature type="transmembrane region" description="Helical" evidence="1">
    <location>
        <begin position="73"/>
        <end position="95"/>
    </location>
</feature>
<organism evidence="2 3">
    <name type="scientific">Pleurodeles waltl</name>
    <name type="common">Iberian ribbed newt</name>
    <dbReference type="NCBI Taxonomy" id="8319"/>
    <lineage>
        <taxon>Eukaryota</taxon>
        <taxon>Metazoa</taxon>
        <taxon>Chordata</taxon>
        <taxon>Craniata</taxon>
        <taxon>Vertebrata</taxon>
        <taxon>Euteleostomi</taxon>
        <taxon>Amphibia</taxon>
        <taxon>Batrachia</taxon>
        <taxon>Caudata</taxon>
        <taxon>Salamandroidea</taxon>
        <taxon>Salamandridae</taxon>
        <taxon>Pleurodelinae</taxon>
        <taxon>Pleurodeles</taxon>
    </lineage>
</organism>
<gene>
    <name evidence="2" type="ORF">NDU88_009868</name>
</gene>
<dbReference type="AlphaFoldDB" id="A0AAV7PTA7"/>
<comment type="caution">
    <text evidence="2">The sequence shown here is derived from an EMBL/GenBank/DDBJ whole genome shotgun (WGS) entry which is preliminary data.</text>
</comment>
<evidence type="ECO:0000256" key="1">
    <source>
        <dbReference type="SAM" id="Phobius"/>
    </source>
</evidence>
<dbReference type="Proteomes" id="UP001066276">
    <property type="component" value="Chromosome 7"/>
</dbReference>
<proteinExistence type="predicted"/>
<keyword evidence="1" id="KW-0472">Membrane</keyword>
<evidence type="ECO:0000313" key="2">
    <source>
        <dbReference type="EMBL" id="KAJ1131532.1"/>
    </source>
</evidence>
<keyword evidence="3" id="KW-1185">Reference proteome</keyword>
<accession>A0AAV7PTA7</accession>
<sequence>MGRAGHLDPGRQSCCHHCGPLLGWSGHLWTLLRGDVAFGAAVCTANGIPRLKDRHVDSCVVIVWAYFCWCDGVGLVIASFSLAFGVADFCGCLYFGGLRVRMTVAVYRGGMLAVF</sequence>
<keyword evidence="1" id="KW-1133">Transmembrane helix</keyword>
<reference evidence="2" key="1">
    <citation type="journal article" date="2022" name="bioRxiv">
        <title>Sequencing and chromosome-scale assembly of the giantPleurodeles waltlgenome.</title>
        <authorList>
            <person name="Brown T."/>
            <person name="Elewa A."/>
            <person name="Iarovenko S."/>
            <person name="Subramanian E."/>
            <person name="Araus A.J."/>
            <person name="Petzold A."/>
            <person name="Susuki M."/>
            <person name="Suzuki K.-i.T."/>
            <person name="Hayashi T."/>
            <person name="Toyoda A."/>
            <person name="Oliveira C."/>
            <person name="Osipova E."/>
            <person name="Leigh N.D."/>
            <person name="Simon A."/>
            <person name="Yun M.H."/>
        </authorList>
    </citation>
    <scope>NUCLEOTIDE SEQUENCE</scope>
    <source>
        <strain evidence="2">20211129_DDA</strain>
        <tissue evidence="2">Liver</tissue>
    </source>
</reference>
<protein>
    <submittedName>
        <fullName evidence="2">Uncharacterized protein</fullName>
    </submittedName>
</protein>
<name>A0AAV7PTA7_PLEWA</name>
<keyword evidence="1" id="KW-0812">Transmembrane</keyword>